<dbReference type="EMBL" id="VSSQ01136528">
    <property type="protein sequence ID" value="MPN60801.1"/>
    <property type="molecule type" value="Genomic_DNA"/>
</dbReference>
<accession>A0A645JB08</accession>
<sequence length="69" mass="7477">MLANMAVIGMRAIAFAQGRVGIIQNDAIQLTALHFKFARLIRCNAVDGFHQFSACIVHAASNDTGIDLF</sequence>
<organism evidence="1">
    <name type="scientific">bioreactor metagenome</name>
    <dbReference type="NCBI Taxonomy" id="1076179"/>
    <lineage>
        <taxon>unclassified sequences</taxon>
        <taxon>metagenomes</taxon>
        <taxon>ecological metagenomes</taxon>
    </lineage>
</organism>
<dbReference type="AlphaFoldDB" id="A0A645JB08"/>
<proteinExistence type="predicted"/>
<comment type="caution">
    <text evidence="1">The sequence shown here is derived from an EMBL/GenBank/DDBJ whole genome shotgun (WGS) entry which is preliminary data.</text>
</comment>
<protein>
    <submittedName>
        <fullName evidence="1">Uncharacterized protein</fullName>
    </submittedName>
</protein>
<name>A0A645JB08_9ZZZZ</name>
<evidence type="ECO:0000313" key="1">
    <source>
        <dbReference type="EMBL" id="MPN60801.1"/>
    </source>
</evidence>
<reference evidence="1" key="1">
    <citation type="submission" date="2019-08" db="EMBL/GenBank/DDBJ databases">
        <authorList>
            <person name="Kucharzyk K."/>
            <person name="Murdoch R.W."/>
            <person name="Higgins S."/>
            <person name="Loffler F."/>
        </authorList>
    </citation>
    <scope>NUCLEOTIDE SEQUENCE</scope>
</reference>
<gene>
    <name evidence="1" type="ORF">SDC9_208533</name>
</gene>